<keyword evidence="3" id="KW-1185">Reference proteome</keyword>
<dbReference type="AlphaFoldDB" id="A0AAU9F091"/>
<dbReference type="Pfam" id="PF12654">
    <property type="entry name" value="DUF3786"/>
    <property type="match status" value="1"/>
</dbReference>
<reference evidence="3" key="1">
    <citation type="journal article" date="2023" name="Arch. Microbiol.">
        <title>Desulfoferula mesophilus gen. nov. sp. nov., a mesophilic sulfate-reducing bacterium isolated from a brackish lake sediment.</title>
        <authorList>
            <person name="Watanabe T."/>
            <person name="Yabe T."/>
            <person name="Tsuji J.M."/>
            <person name="Fukui M."/>
        </authorList>
    </citation>
    <scope>NUCLEOTIDE SEQUENCE [LARGE SCALE GENOMIC DNA]</scope>
    <source>
        <strain evidence="3">12FAK</strain>
    </source>
</reference>
<dbReference type="KEGG" id="dmp:FAK_16630"/>
<organism evidence="2 3">
    <name type="scientific">Desulfoferula mesophila</name>
    <dbReference type="NCBI Taxonomy" id="3058419"/>
    <lineage>
        <taxon>Bacteria</taxon>
        <taxon>Pseudomonadati</taxon>
        <taxon>Thermodesulfobacteriota</taxon>
        <taxon>Desulfarculia</taxon>
        <taxon>Desulfarculales</taxon>
        <taxon>Desulfarculaceae</taxon>
        <taxon>Desulfoferula</taxon>
    </lineage>
</organism>
<evidence type="ECO:0000313" key="3">
    <source>
        <dbReference type="Proteomes" id="UP001366166"/>
    </source>
</evidence>
<sequence length="223" mass="24098">MGRSAMSNEQPQPRAVFGEILVDYLAQLGEAWEGIDFAVLGVELDGETAVIPFFGQPHRVSLSEGFADPQGDKPSHAASVVLAKYLLQNAGGPGAGQEWVAYKQFPDAAPFVEGYANTVERLISREFAGHGDKLATQCASWGGRDFDAGVSYDLVLRLPALPRVPLLLLYNDEEEPFPAQCSVLFQQDASRYLDMECMAILGMVLAHRLVAGLKGSAEQNLLG</sequence>
<dbReference type="InterPro" id="IPR024264">
    <property type="entry name" value="DUF3786"/>
</dbReference>
<gene>
    <name evidence="2" type="ORF">FAK_16630</name>
</gene>
<evidence type="ECO:0000313" key="2">
    <source>
        <dbReference type="EMBL" id="BEQ14597.1"/>
    </source>
</evidence>
<dbReference type="EMBL" id="AP028679">
    <property type="protein sequence ID" value="BEQ14597.1"/>
    <property type="molecule type" value="Genomic_DNA"/>
</dbReference>
<dbReference type="Proteomes" id="UP001366166">
    <property type="component" value="Chromosome"/>
</dbReference>
<protein>
    <recommendedName>
        <fullName evidence="1">DUF3786 domain-containing protein</fullName>
    </recommendedName>
</protein>
<evidence type="ECO:0000259" key="1">
    <source>
        <dbReference type="Pfam" id="PF12654"/>
    </source>
</evidence>
<name>A0AAU9F091_9BACT</name>
<proteinExistence type="predicted"/>
<accession>A0AAU9F091</accession>
<feature type="domain" description="DUF3786" evidence="1">
    <location>
        <begin position="40"/>
        <end position="207"/>
    </location>
</feature>